<gene>
    <name evidence="1" type="ORF">DWW25_25345</name>
</gene>
<proteinExistence type="predicted"/>
<accession>A0A412VDS6</accession>
<comment type="caution">
    <text evidence="1">The sequence shown here is derived from an EMBL/GenBank/DDBJ whole genome shotgun (WGS) entry which is preliminary data.</text>
</comment>
<sequence length="67" mass="7078">MPAVCPCLIGSAVESALCTWLSALVVPTLPTIPNPILLFFPFGRWWAAGRSFPFSKASLLGAVGCKV</sequence>
<dbReference type="EMBL" id="QRYV01000111">
    <property type="protein sequence ID" value="RGV03390.1"/>
    <property type="molecule type" value="Genomic_DNA"/>
</dbReference>
<dbReference type="AlphaFoldDB" id="A0A412VDS6"/>
<name>A0A412VDS6_9BACE</name>
<protein>
    <submittedName>
        <fullName evidence="1">Uncharacterized protein</fullName>
    </submittedName>
</protein>
<evidence type="ECO:0000313" key="2">
    <source>
        <dbReference type="Proteomes" id="UP000283369"/>
    </source>
</evidence>
<dbReference type="Proteomes" id="UP000283369">
    <property type="component" value="Unassembled WGS sequence"/>
</dbReference>
<reference evidence="1 2" key="1">
    <citation type="submission" date="2018-08" db="EMBL/GenBank/DDBJ databases">
        <title>A genome reference for cultivated species of the human gut microbiota.</title>
        <authorList>
            <person name="Zou Y."/>
            <person name="Xue W."/>
            <person name="Luo G."/>
        </authorList>
    </citation>
    <scope>NUCLEOTIDE SEQUENCE [LARGE SCALE GENOMIC DNA]</scope>
    <source>
        <strain evidence="1 2">AF14-7</strain>
    </source>
</reference>
<evidence type="ECO:0000313" key="1">
    <source>
        <dbReference type="EMBL" id="RGV03390.1"/>
    </source>
</evidence>
<organism evidence="1 2">
    <name type="scientific">Bacteroides xylanisolvens</name>
    <dbReference type="NCBI Taxonomy" id="371601"/>
    <lineage>
        <taxon>Bacteria</taxon>
        <taxon>Pseudomonadati</taxon>
        <taxon>Bacteroidota</taxon>
        <taxon>Bacteroidia</taxon>
        <taxon>Bacteroidales</taxon>
        <taxon>Bacteroidaceae</taxon>
        <taxon>Bacteroides</taxon>
    </lineage>
</organism>